<dbReference type="AlphaFoldDB" id="A0A3E0M3A1"/>
<dbReference type="InterPro" id="IPR017261">
    <property type="entry name" value="DNA_mismatch_repair_MutS/MSH"/>
</dbReference>
<dbReference type="NCBIfam" id="TIGR01070">
    <property type="entry name" value="mutS1"/>
    <property type="match status" value="1"/>
</dbReference>
<dbReference type="FunFam" id="1.10.1420.10:FF:000001">
    <property type="entry name" value="DNA mismatch repair protein MutS"/>
    <property type="match status" value="1"/>
</dbReference>
<dbReference type="InterPro" id="IPR007861">
    <property type="entry name" value="DNA_mismatch_repair_MutS_clamp"/>
</dbReference>
<keyword evidence="7 9" id="KW-0234">DNA repair</keyword>
<evidence type="ECO:0000256" key="9">
    <source>
        <dbReference type="HAMAP-Rule" id="MF_00096"/>
    </source>
</evidence>
<dbReference type="PIRSF" id="PIRSF037677">
    <property type="entry name" value="DNA_mis_repair_Msh6"/>
    <property type="match status" value="1"/>
</dbReference>
<evidence type="ECO:0000259" key="12">
    <source>
        <dbReference type="PROSITE" id="PS00486"/>
    </source>
</evidence>
<dbReference type="InterPro" id="IPR000432">
    <property type="entry name" value="DNA_mismatch_repair_MutS_C"/>
</dbReference>
<evidence type="ECO:0000256" key="5">
    <source>
        <dbReference type="ARBA" id="ARBA00022840"/>
    </source>
</evidence>
<dbReference type="PANTHER" id="PTHR11361:SF34">
    <property type="entry name" value="DNA MISMATCH REPAIR PROTEIN MSH1, MITOCHONDRIAL"/>
    <property type="match status" value="1"/>
</dbReference>
<organism evidence="13 14">
    <name type="scientific">Microcystis wesenbergii TW10</name>
    <dbReference type="NCBI Taxonomy" id="2060474"/>
    <lineage>
        <taxon>Bacteria</taxon>
        <taxon>Bacillati</taxon>
        <taxon>Cyanobacteriota</taxon>
        <taxon>Cyanophyceae</taxon>
        <taxon>Oscillatoriophycideae</taxon>
        <taxon>Chroococcales</taxon>
        <taxon>Microcystaceae</taxon>
        <taxon>Microcystis</taxon>
    </lineage>
</organism>
<dbReference type="InterPro" id="IPR016151">
    <property type="entry name" value="DNA_mismatch_repair_MutS_N"/>
</dbReference>
<dbReference type="GO" id="GO:0030983">
    <property type="term" value="F:mismatched DNA binding"/>
    <property type="evidence" value="ECO:0007669"/>
    <property type="project" value="InterPro"/>
</dbReference>
<dbReference type="Pfam" id="PF00488">
    <property type="entry name" value="MutS_V"/>
    <property type="match status" value="1"/>
</dbReference>
<evidence type="ECO:0000256" key="1">
    <source>
        <dbReference type="ARBA" id="ARBA00006271"/>
    </source>
</evidence>
<dbReference type="GO" id="GO:0140664">
    <property type="term" value="F:ATP-dependent DNA damage sensor activity"/>
    <property type="evidence" value="ECO:0007669"/>
    <property type="project" value="InterPro"/>
</dbReference>
<dbReference type="Pfam" id="PF05192">
    <property type="entry name" value="MutS_III"/>
    <property type="match status" value="1"/>
</dbReference>
<dbReference type="Pfam" id="PF05188">
    <property type="entry name" value="MutS_II"/>
    <property type="match status" value="1"/>
</dbReference>
<dbReference type="EMBL" id="QQWD01000006">
    <property type="protein sequence ID" value="REJ54118.1"/>
    <property type="molecule type" value="Genomic_DNA"/>
</dbReference>
<dbReference type="InterPro" id="IPR045076">
    <property type="entry name" value="MutS"/>
</dbReference>
<evidence type="ECO:0000313" key="14">
    <source>
        <dbReference type="Proteomes" id="UP000257002"/>
    </source>
</evidence>
<proteinExistence type="inferred from homology"/>
<name>A0A3E0M3A1_9CHRO</name>
<reference evidence="13 14" key="1">
    <citation type="submission" date="2017-10" db="EMBL/GenBank/DDBJ databases">
        <title>A large-scale comparative metagenomic study reveals the eutrophication-driven functional interactions in six Microcystis-epibionts communities.</title>
        <authorList>
            <person name="Li Q."/>
            <person name="Lin F."/>
        </authorList>
    </citation>
    <scope>NUCLEOTIDE SEQUENCE [LARGE SCALE GENOMIC DNA]</scope>
    <source>
        <strain evidence="13">TW10</strain>
    </source>
</reference>
<dbReference type="SUPFAM" id="SSF52540">
    <property type="entry name" value="P-loop containing nucleoside triphosphate hydrolases"/>
    <property type="match status" value="1"/>
</dbReference>
<dbReference type="FunFam" id="3.40.50.300:FF:000870">
    <property type="entry name" value="MutS protein homolog 4"/>
    <property type="match status" value="1"/>
</dbReference>
<dbReference type="GO" id="GO:0003684">
    <property type="term" value="F:damaged DNA binding"/>
    <property type="evidence" value="ECO:0007669"/>
    <property type="project" value="UniProtKB-UniRule"/>
</dbReference>
<dbReference type="Gene3D" id="3.30.420.110">
    <property type="entry name" value="MutS, connector domain"/>
    <property type="match status" value="1"/>
</dbReference>
<dbReference type="InterPro" id="IPR027417">
    <property type="entry name" value="P-loop_NTPase"/>
</dbReference>
<dbReference type="InterPro" id="IPR007860">
    <property type="entry name" value="DNA_mmatch_repair_MutS_con_dom"/>
</dbReference>
<dbReference type="GO" id="GO:0005524">
    <property type="term" value="F:ATP binding"/>
    <property type="evidence" value="ECO:0007669"/>
    <property type="project" value="UniProtKB-UniRule"/>
</dbReference>
<keyword evidence="4 9" id="KW-0227">DNA damage</keyword>
<keyword evidence="6 9" id="KW-0238">DNA-binding</keyword>
<dbReference type="NCBIfam" id="NF003810">
    <property type="entry name" value="PRK05399.1"/>
    <property type="match status" value="1"/>
</dbReference>
<dbReference type="InterPro" id="IPR036187">
    <property type="entry name" value="DNA_mismatch_repair_MutS_sf"/>
</dbReference>
<sequence>MTLPSDFPLEPPATNKDPHRDYRGLDRGKLTPMYQHYVEVKETYPNALLLYRVGDFFECFFQDAVIISRELELVLTSKEGGKGIGRVAMTGVPHHALERYSRLLVEKGYAVAICDQVEDSTEAAAEKRLVERAITKLLTPGTLTDEGMLNAKKNNFLAAVVITGENWGLAYSDISTGEFYTTQASDLTALSLELSRLQPSEILFPINAPDLNRILRPGEKSDHLPPCLPDSFCYSLRPQNIFTLTEAKNRLLITYKMRSLEGMGCEHLPLAIRAAGGLLEYIEDTQKANQVPLQPLKTYSISEFLILDGQTRRNLEITQTVRDGSFYGSLLWAIDRTCTAMGSRALRRWLLQPLLDSRGIRARQDTIQELKDNPALRQDIRQKLGEIYDIERLSGRVGAGTANARDLLSLAASLVKLADLAALVASGNSPYLKALQQIPADLEKLGQQVIAHLVESPPLHLKEGGVIRAGIDAQLDALRRDYQEVIDWFKNLETTEKERTGISNLKVSYNKTFGYYISLPRSKADFAPKEYVRKQTLVNEERYITTELKEKENIILTAVDELNKLEYEIFSDLRRQVAEFSPEIREVATKVAALDVLAALAEIAVYQGYCRPEIADGRLIDIKDGRHPVVEQSLGAGFFVPNSINLGNQEGLEYPDLIILTGPNASGKSCYLRQVGLIQLLAQTGSFVPAKSAKISICDRIFTRVGAVDDLATGQSTFMVEMNETANILNHATDRSLVLLDEIGRGTATFDGLSIAWSVAEYLATVLQSRTIFATHYHELNELASILENVANYQVTVKELPHEIVFLHQVRPGGADKSYGIEAGRLAGLPTSVIDRAMQVMGQIEKHSKIAIGLRQGIKKIKPVKSDNSPSLQQLDIFDDSK</sequence>
<protein>
    <recommendedName>
        <fullName evidence="2 9">DNA mismatch repair protein MutS</fullName>
    </recommendedName>
</protein>
<comment type="function">
    <text evidence="8 9">This protein is involved in the repair of mismatches in DNA. It is possible that it carries out the mismatch recognition step. This protein has a weak ATPase activity.</text>
</comment>
<dbReference type="Pfam" id="PF05190">
    <property type="entry name" value="MutS_IV"/>
    <property type="match status" value="1"/>
</dbReference>
<dbReference type="SMART" id="SM00533">
    <property type="entry name" value="MUTSd"/>
    <property type="match status" value="1"/>
</dbReference>
<feature type="region of interest" description="Disordered" evidence="11">
    <location>
        <begin position="1"/>
        <end position="22"/>
    </location>
</feature>
<keyword evidence="3 9" id="KW-0547">Nucleotide-binding</keyword>
<comment type="similarity">
    <text evidence="1 9 10">Belongs to the DNA mismatch repair MutS family.</text>
</comment>
<dbReference type="Proteomes" id="UP000257002">
    <property type="component" value="Unassembled WGS sequence"/>
</dbReference>
<accession>A0A3E0M3A1</accession>
<evidence type="ECO:0000256" key="10">
    <source>
        <dbReference type="RuleBase" id="RU003756"/>
    </source>
</evidence>
<dbReference type="Gene3D" id="3.40.50.300">
    <property type="entry name" value="P-loop containing nucleotide triphosphate hydrolases"/>
    <property type="match status" value="1"/>
</dbReference>
<dbReference type="CDD" id="cd03284">
    <property type="entry name" value="ABC_MutS1"/>
    <property type="match status" value="1"/>
</dbReference>
<dbReference type="GO" id="GO:0005829">
    <property type="term" value="C:cytosol"/>
    <property type="evidence" value="ECO:0007669"/>
    <property type="project" value="TreeGrafter"/>
</dbReference>
<dbReference type="SMART" id="SM00534">
    <property type="entry name" value="MUTSac"/>
    <property type="match status" value="1"/>
</dbReference>
<dbReference type="PROSITE" id="PS00486">
    <property type="entry name" value="DNA_MISMATCH_REPAIR_2"/>
    <property type="match status" value="1"/>
</dbReference>
<dbReference type="SUPFAM" id="SSF48334">
    <property type="entry name" value="DNA repair protein MutS, domain III"/>
    <property type="match status" value="1"/>
</dbReference>
<comment type="caution">
    <text evidence="13">The sequence shown here is derived from an EMBL/GenBank/DDBJ whole genome shotgun (WGS) entry which is preliminary data.</text>
</comment>
<dbReference type="Gene3D" id="3.40.1170.10">
    <property type="entry name" value="DNA repair protein MutS, domain I"/>
    <property type="match status" value="1"/>
</dbReference>
<dbReference type="PANTHER" id="PTHR11361">
    <property type="entry name" value="DNA MISMATCH REPAIR PROTEIN MUTS FAMILY MEMBER"/>
    <property type="match status" value="1"/>
</dbReference>
<keyword evidence="5 9" id="KW-0067">ATP-binding</keyword>
<gene>
    <name evidence="9" type="primary">mutS</name>
    <name evidence="13" type="ORF">DWQ51_06805</name>
</gene>
<dbReference type="InterPro" id="IPR036678">
    <property type="entry name" value="MutS_con_dom_sf"/>
</dbReference>
<dbReference type="InterPro" id="IPR005748">
    <property type="entry name" value="DNA_mismatch_repair_MutS"/>
</dbReference>
<feature type="domain" description="DNA mismatch repair proteins mutS family" evidence="12">
    <location>
        <begin position="736"/>
        <end position="752"/>
    </location>
</feature>
<evidence type="ECO:0000256" key="11">
    <source>
        <dbReference type="SAM" id="MobiDB-lite"/>
    </source>
</evidence>
<evidence type="ECO:0000256" key="8">
    <source>
        <dbReference type="ARBA" id="ARBA00024647"/>
    </source>
</evidence>
<evidence type="ECO:0000256" key="6">
    <source>
        <dbReference type="ARBA" id="ARBA00023125"/>
    </source>
</evidence>
<evidence type="ECO:0000256" key="3">
    <source>
        <dbReference type="ARBA" id="ARBA00022741"/>
    </source>
</evidence>
<dbReference type="SUPFAM" id="SSF55271">
    <property type="entry name" value="DNA repair protein MutS, domain I"/>
    <property type="match status" value="1"/>
</dbReference>
<evidence type="ECO:0000256" key="4">
    <source>
        <dbReference type="ARBA" id="ARBA00022763"/>
    </source>
</evidence>
<evidence type="ECO:0000256" key="2">
    <source>
        <dbReference type="ARBA" id="ARBA00021982"/>
    </source>
</evidence>
<dbReference type="InterPro" id="IPR007696">
    <property type="entry name" value="DNA_mismatch_repair_MutS_core"/>
</dbReference>
<evidence type="ECO:0000256" key="7">
    <source>
        <dbReference type="ARBA" id="ARBA00023204"/>
    </source>
</evidence>
<dbReference type="Gene3D" id="1.10.1420.10">
    <property type="match status" value="2"/>
</dbReference>
<dbReference type="Pfam" id="PF01624">
    <property type="entry name" value="MutS_I"/>
    <property type="match status" value="1"/>
</dbReference>
<dbReference type="SUPFAM" id="SSF53150">
    <property type="entry name" value="DNA repair protein MutS, domain II"/>
    <property type="match status" value="1"/>
</dbReference>
<dbReference type="InterPro" id="IPR007695">
    <property type="entry name" value="DNA_mismatch_repair_MutS-lik_N"/>
</dbReference>
<dbReference type="GO" id="GO:0006298">
    <property type="term" value="P:mismatch repair"/>
    <property type="evidence" value="ECO:0007669"/>
    <property type="project" value="UniProtKB-UniRule"/>
</dbReference>
<feature type="binding site" evidence="9">
    <location>
        <begin position="662"/>
        <end position="669"/>
    </location>
    <ligand>
        <name>ATP</name>
        <dbReference type="ChEBI" id="CHEBI:30616"/>
    </ligand>
</feature>
<evidence type="ECO:0000313" key="13">
    <source>
        <dbReference type="EMBL" id="REJ54118.1"/>
    </source>
</evidence>
<dbReference type="HAMAP" id="MF_00096">
    <property type="entry name" value="MutS"/>
    <property type="match status" value="1"/>
</dbReference>